<evidence type="ECO:0000256" key="3">
    <source>
        <dbReference type="ARBA" id="ARBA00008178"/>
    </source>
</evidence>
<evidence type="ECO:0000256" key="4">
    <source>
        <dbReference type="ARBA" id="ARBA00011990"/>
    </source>
</evidence>
<accession>A0A6J4STX8</accession>
<protein>
    <recommendedName>
        <fullName evidence="5 8">dTDP-glucose 4,6-dehydratase</fullName>
        <ecNumber evidence="4 8">4.2.1.46</ecNumber>
    </recommendedName>
</protein>
<dbReference type="EMBL" id="CADCVU010000129">
    <property type="protein sequence ID" value="CAA9505288.1"/>
    <property type="molecule type" value="Genomic_DNA"/>
</dbReference>
<dbReference type="Gene3D" id="3.90.25.10">
    <property type="entry name" value="UDP-galactose 4-epimerase, domain 1"/>
    <property type="match status" value="1"/>
</dbReference>
<evidence type="ECO:0000313" key="10">
    <source>
        <dbReference type="EMBL" id="CAA9505288.1"/>
    </source>
</evidence>
<comment type="catalytic activity">
    <reaction evidence="1 8">
        <text>dTDP-alpha-D-glucose = dTDP-4-dehydro-6-deoxy-alpha-D-glucose + H2O</text>
        <dbReference type="Rhea" id="RHEA:17221"/>
        <dbReference type="ChEBI" id="CHEBI:15377"/>
        <dbReference type="ChEBI" id="CHEBI:57477"/>
        <dbReference type="ChEBI" id="CHEBI:57649"/>
        <dbReference type="EC" id="4.2.1.46"/>
    </reaction>
</comment>
<feature type="domain" description="NAD(P)-binding" evidence="9">
    <location>
        <begin position="4"/>
        <end position="298"/>
    </location>
</feature>
<sequence length="333" mass="37241">MKLLVTGAAGFIGSTFVRIALEARPDDEVVVLDKLTYAGRRENLAEIEDRIEFHHGAIEDRGAVRGAMEGCDAVVNFAAESHVDRSIAGEEGFAITHVIGTTVLLETARALGVERYLQVSTDEVYGSIAEGTFTESSPLDPSSPYSATKAAGDLLVSAHAHTYGLDAVICRGSNNYGPRQYPEKLIPLSVLNALHDDFLPVYGDGRQVRNWLWVEDFARAIDLVLREGRRGEVYNVGGPDELENIDVVRRILASTGRDDSLIEYVRDRPGHDVRYSLSADKVRALGWEAQVHFYEGLGRTVDWYRENEWWWGPIRSGDYREYYERQYGRALAE</sequence>
<evidence type="ECO:0000256" key="1">
    <source>
        <dbReference type="ARBA" id="ARBA00001539"/>
    </source>
</evidence>
<evidence type="ECO:0000256" key="6">
    <source>
        <dbReference type="ARBA" id="ARBA00023027"/>
    </source>
</evidence>
<dbReference type="AlphaFoldDB" id="A0A6J4STX8"/>
<keyword evidence="6" id="KW-0520">NAD</keyword>
<dbReference type="GO" id="GO:0009225">
    <property type="term" value="P:nucleotide-sugar metabolic process"/>
    <property type="evidence" value="ECO:0007669"/>
    <property type="project" value="InterPro"/>
</dbReference>
<evidence type="ECO:0000256" key="7">
    <source>
        <dbReference type="ARBA" id="ARBA00023239"/>
    </source>
</evidence>
<dbReference type="InterPro" id="IPR036291">
    <property type="entry name" value="NAD(P)-bd_dom_sf"/>
</dbReference>
<evidence type="ECO:0000256" key="8">
    <source>
        <dbReference type="RuleBase" id="RU004473"/>
    </source>
</evidence>
<dbReference type="NCBIfam" id="TIGR01181">
    <property type="entry name" value="dTDP_gluc_dehyt"/>
    <property type="match status" value="1"/>
</dbReference>
<reference evidence="10" key="1">
    <citation type="submission" date="2020-02" db="EMBL/GenBank/DDBJ databases">
        <authorList>
            <person name="Meier V. D."/>
        </authorList>
    </citation>
    <scope>NUCLEOTIDE SEQUENCE</scope>
    <source>
        <strain evidence="10">AVDCRST_MAG45</strain>
    </source>
</reference>
<dbReference type="Pfam" id="PF16363">
    <property type="entry name" value="GDP_Man_Dehyd"/>
    <property type="match status" value="1"/>
</dbReference>
<proteinExistence type="inferred from homology"/>
<dbReference type="EC" id="4.2.1.46" evidence="4 8"/>
<name>A0A6J4STX8_9ACTN</name>
<dbReference type="InterPro" id="IPR005888">
    <property type="entry name" value="dTDP_Gluc_deHydtase"/>
</dbReference>
<comment type="cofactor">
    <cofactor evidence="2 8">
        <name>NAD(+)</name>
        <dbReference type="ChEBI" id="CHEBI:57540"/>
    </cofactor>
</comment>
<dbReference type="SUPFAM" id="SSF51735">
    <property type="entry name" value="NAD(P)-binding Rossmann-fold domains"/>
    <property type="match status" value="1"/>
</dbReference>
<evidence type="ECO:0000256" key="2">
    <source>
        <dbReference type="ARBA" id="ARBA00001911"/>
    </source>
</evidence>
<dbReference type="InterPro" id="IPR016040">
    <property type="entry name" value="NAD(P)-bd_dom"/>
</dbReference>
<dbReference type="PANTHER" id="PTHR43000">
    <property type="entry name" value="DTDP-D-GLUCOSE 4,6-DEHYDRATASE-RELATED"/>
    <property type="match status" value="1"/>
</dbReference>
<organism evidence="10">
    <name type="scientific">uncultured Solirubrobacterales bacterium</name>
    <dbReference type="NCBI Taxonomy" id="768556"/>
    <lineage>
        <taxon>Bacteria</taxon>
        <taxon>Bacillati</taxon>
        <taxon>Actinomycetota</taxon>
        <taxon>Thermoleophilia</taxon>
        <taxon>Solirubrobacterales</taxon>
        <taxon>environmental samples</taxon>
    </lineage>
</organism>
<evidence type="ECO:0000259" key="9">
    <source>
        <dbReference type="Pfam" id="PF16363"/>
    </source>
</evidence>
<comment type="similarity">
    <text evidence="3 8">Belongs to the NAD(P)-dependent epimerase/dehydratase family. dTDP-glucose dehydratase subfamily.</text>
</comment>
<keyword evidence="7 8" id="KW-0456">Lyase</keyword>
<evidence type="ECO:0000256" key="5">
    <source>
        <dbReference type="ARBA" id="ARBA00016977"/>
    </source>
</evidence>
<dbReference type="CDD" id="cd05246">
    <property type="entry name" value="dTDP_GD_SDR_e"/>
    <property type="match status" value="1"/>
</dbReference>
<dbReference type="Gene3D" id="3.40.50.720">
    <property type="entry name" value="NAD(P)-binding Rossmann-like Domain"/>
    <property type="match status" value="1"/>
</dbReference>
<dbReference type="GO" id="GO:0008460">
    <property type="term" value="F:dTDP-glucose 4,6-dehydratase activity"/>
    <property type="evidence" value="ECO:0007669"/>
    <property type="project" value="UniProtKB-EC"/>
</dbReference>
<gene>
    <name evidence="10" type="ORF">AVDCRST_MAG45-1562</name>
</gene>